<dbReference type="InterPro" id="IPR001853">
    <property type="entry name" value="DSBA-like_thioredoxin_dom"/>
</dbReference>
<evidence type="ECO:0000313" key="2">
    <source>
        <dbReference type="EMBL" id="ODS03276.1"/>
    </source>
</evidence>
<evidence type="ECO:0000313" key="3">
    <source>
        <dbReference type="Proteomes" id="UP000095042"/>
    </source>
</evidence>
<organism evidence="2 3">
    <name type="scientific">Methyloceanibacter marginalis</name>
    <dbReference type="NCBI Taxonomy" id="1774971"/>
    <lineage>
        <taxon>Bacteria</taxon>
        <taxon>Pseudomonadati</taxon>
        <taxon>Pseudomonadota</taxon>
        <taxon>Alphaproteobacteria</taxon>
        <taxon>Hyphomicrobiales</taxon>
        <taxon>Hyphomicrobiaceae</taxon>
        <taxon>Methyloceanibacter</taxon>
    </lineage>
</organism>
<sequence>MVRLGEKSSKMSKVEISYYSDVLCVWAYVAERRLEELAKEFGDRIAIVPRFCSVFPDAWGKIDTSWGSRGGFAGYNRHLREIAERFPHIVVHEEVWLTARPRTSASAHMFLKAVALIEREAQRDGAEPLPYLDRLSTEAAWETRLAFFASAKDISEWTVHREIAERIGLDYAVVEDKIRSSEAVAQLAADYDLSQKNGVEGSPTFLMNDGRQKLFGNVGYRLLEANVQELLRRPAANEASWC</sequence>
<comment type="caution">
    <text evidence="2">The sequence shown here is derived from an EMBL/GenBank/DDBJ whole genome shotgun (WGS) entry which is preliminary data.</text>
</comment>
<gene>
    <name evidence="2" type="ORF">AUC71_10450</name>
</gene>
<dbReference type="InterPro" id="IPR036249">
    <property type="entry name" value="Thioredoxin-like_sf"/>
</dbReference>
<dbReference type="Gene3D" id="3.40.30.10">
    <property type="entry name" value="Glutaredoxin"/>
    <property type="match status" value="1"/>
</dbReference>
<accession>A0A1E3WBW8</accession>
<dbReference type="EMBL" id="LPWD01000131">
    <property type="protein sequence ID" value="ODS03276.1"/>
    <property type="molecule type" value="Genomic_DNA"/>
</dbReference>
<name>A0A1E3WBW8_9HYPH</name>
<dbReference type="PANTHER" id="PTHR13887">
    <property type="entry name" value="GLUTATHIONE S-TRANSFERASE KAPPA"/>
    <property type="match status" value="1"/>
</dbReference>
<dbReference type="Proteomes" id="UP000095042">
    <property type="component" value="Unassembled WGS sequence"/>
</dbReference>
<dbReference type="Pfam" id="PF01323">
    <property type="entry name" value="DSBA"/>
    <property type="match status" value="1"/>
</dbReference>
<feature type="domain" description="DSBA-like thioredoxin" evidence="1">
    <location>
        <begin position="16"/>
        <end position="226"/>
    </location>
</feature>
<reference evidence="2 3" key="1">
    <citation type="journal article" date="2016" name="Environ. Microbiol.">
        <title>New Methyloceanibacter diversity from North Sea sediments includes methanotroph containing solely the soluble methane monooxygenase.</title>
        <authorList>
            <person name="Vekeman B."/>
            <person name="Kerckhof F.M."/>
            <person name="Cremers G."/>
            <person name="de Vos P."/>
            <person name="Vandamme P."/>
            <person name="Boon N."/>
            <person name="Op den Camp H.J."/>
            <person name="Heylen K."/>
        </authorList>
    </citation>
    <scope>NUCLEOTIDE SEQUENCE [LARGE SCALE GENOMIC DNA]</scope>
    <source>
        <strain evidence="2 3">R-67177</strain>
    </source>
</reference>
<protein>
    <recommendedName>
        <fullName evidence="1">DSBA-like thioredoxin domain-containing protein</fullName>
    </recommendedName>
</protein>
<dbReference type="PANTHER" id="PTHR13887:SF41">
    <property type="entry name" value="THIOREDOXIN SUPERFAMILY PROTEIN"/>
    <property type="match status" value="1"/>
</dbReference>
<dbReference type="GO" id="GO:0016491">
    <property type="term" value="F:oxidoreductase activity"/>
    <property type="evidence" value="ECO:0007669"/>
    <property type="project" value="InterPro"/>
</dbReference>
<proteinExistence type="predicted"/>
<dbReference type="SUPFAM" id="SSF52833">
    <property type="entry name" value="Thioredoxin-like"/>
    <property type="match status" value="1"/>
</dbReference>
<evidence type="ECO:0000259" key="1">
    <source>
        <dbReference type="Pfam" id="PF01323"/>
    </source>
</evidence>
<keyword evidence="3" id="KW-1185">Reference proteome</keyword>
<dbReference type="AlphaFoldDB" id="A0A1E3WBW8"/>